<feature type="transmembrane region" description="Helical" evidence="10">
    <location>
        <begin position="257"/>
        <end position="276"/>
    </location>
</feature>
<feature type="transmembrane region" description="Helical" evidence="10">
    <location>
        <begin position="282"/>
        <end position="299"/>
    </location>
</feature>
<dbReference type="PROSITE" id="PS01219">
    <property type="entry name" value="AMMONIUM_TRANSP"/>
    <property type="match status" value="1"/>
</dbReference>
<evidence type="ECO:0000256" key="6">
    <source>
        <dbReference type="ARBA" id="ARBA00022989"/>
    </source>
</evidence>
<name>A0A6G7PY58_9BACT</name>
<dbReference type="SUPFAM" id="SSF111352">
    <property type="entry name" value="Ammonium transporter"/>
    <property type="match status" value="1"/>
</dbReference>
<reference evidence="11 12" key="1">
    <citation type="submission" date="2020-02" db="EMBL/GenBank/DDBJ databases">
        <title>Genome analysis of Thermosulfuriphilus ammonigenes ST65T, an anaerobic thermophilic chemolithoautotrophic bacterium isolated from a deep-sea hydrothermal vent.</title>
        <authorList>
            <person name="Slobodkina G."/>
            <person name="Allioux M."/>
            <person name="Merkel A."/>
            <person name="Alain K."/>
            <person name="Jebbar M."/>
            <person name="Slobodkin A."/>
        </authorList>
    </citation>
    <scope>NUCLEOTIDE SEQUENCE [LARGE SCALE GENOMIC DNA]</scope>
    <source>
        <strain evidence="11 12">ST65</strain>
    </source>
</reference>
<evidence type="ECO:0000256" key="3">
    <source>
        <dbReference type="ARBA" id="ARBA00022448"/>
    </source>
</evidence>
<feature type="transmembrane region" description="Helical" evidence="10">
    <location>
        <begin position="224"/>
        <end position="245"/>
    </location>
</feature>
<dbReference type="PANTHER" id="PTHR43029">
    <property type="entry name" value="AMMONIUM TRANSPORTER MEP2"/>
    <property type="match status" value="1"/>
</dbReference>
<dbReference type="FunFam" id="1.10.3430.10:FF:000007">
    <property type="entry name" value="Ammonium transporter"/>
    <property type="match status" value="1"/>
</dbReference>
<feature type="transmembrane region" description="Helical" evidence="10">
    <location>
        <begin position="96"/>
        <end position="118"/>
    </location>
</feature>
<keyword evidence="8 10" id="KW-0924">Ammonia transport</keyword>
<dbReference type="InterPro" id="IPR001905">
    <property type="entry name" value="Ammonium_transpt"/>
</dbReference>
<feature type="transmembrane region" description="Helical" evidence="10">
    <location>
        <begin position="350"/>
        <end position="372"/>
    </location>
</feature>
<evidence type="ECO:0000256" key="5">
    <source>
        <dbReference type="ARBA" id="ARBA00022692"/>
    </source>
</evidence>
<dbReference type="Gene3D" id="1.10.3430.10">
    <property type="entry name" value="Ammonium transporter AmtB like domains"/>
    <property type="match status" value="1"/>
</dbReference>
<dbReference type="Pfam" id="PF00909">
    <property type="entry name" value="Ammonium_transp"/>
    <property type="match status" value="1"/>
</dbReference>
<feature type="transmembrane region" description="Helical" evidence="10">
    <location>
        <begin position="311"/>
        <end position="330"/>
    </location>
</feature>
<dbReference type="InterPro" id="IPR018047">
    <property type="entry name" value="Ammonium_transpt_CS"/>
</dbReference>
<comment type="subcellular location">
    <subcellularLocation>
        <location evidence="1 10">Cell membrane</location>
        <topology evidence="1 10">Multi-pass membrane protein</topology>
    </subcellularLocation>
</comment>
<evidence type="ECO:0000256" key="1">
    <source>
        <dbReference type="ARBA" id="ARBA00004651"/>
    </source>
</evidence>
<keyword evidence="12" id="KW-1185">Reference proteome</keyword>
<dbReference type="InterPro" id="IPR024041">
    <property type="entry name" value="NH4_transpt_AmtB-like_dom"/>
</dbReference>
<protein>
    <recommendedName>
        <fullName evidence="9 10">Ammonium transporter</fullName>
    </recommendedName>
</protein>
<feature type="transmembrane region" description="Helical" evidence="10">
    <location>
        <begin position="6"/>
        <end position="29"/>
    </location>
</feature>
<dbReference type="AlphaFoldDB" id="A0A6G7PY58"/>
<evidence type="ECO:0000256" key="8">
    <source>
        <dbReference type="ARBA" id="ARBA00023177"/>
    </source>
</evidence>
<dbReference type="InterPro" id="IPR029020">
    <property type="entry name" value="Ammonium/urea_transptr"/>
</dbReference>
<dbReference type="Proteomes" id="UP000502179">
    <property type="component" value="Chromosome"/>
</dbReference>
<keyword evidence="5 10" id="KW-0812">Transmembrane</keyword>
<feature type="transmembrane region" description="Helical" evidence="10">
    <location>
        <begin position="125"/>
        <end position="147"/>
    </location>
</feature>
<comment type="similarity">
    <text evidence="2 10">Belongs to the ammonia transporter channel (TC 1.A.11.2) family.</text>
</comment>
<evidence type="ECO:0000256" key="7">
    <source>
        <dbReference type="ARBA" id="ARBA00023136"/>
    </source>
</evidence>
<dbReference type="PANTHER" id="PTHR43029:SF21">
    <property type="entry name" value="AMMONIUM TRANSPORTER 1"/>
    <property type="match status" value="1"/>
</dbReference>
<keyword evidence="3 10" id="KW-0813">Transport</keyword>
<organism evidence="11 12">
    <name type="scientific">Thermosulfuriphilus ammonigenes</name>
    <dbReference type="NCBI Taxonomy" id="1936021"/>
    <lineage>
        <taxon>Bacteria</taxon>
        <taxon>Pseudomonadati</taxon>
        <taxon>Thermodesulfobacteriota</taxon>
        <taxon>Thermodesulfobacteria</taxon>
        <taxon>Thermodesulfobacteriales</taxon>
        <taxon>Thermodesulfobacteriaceae</taxon>
        <taxon>Thermosulfuriphilus</taxon>
    </lineage>
</organism>
<evidence type="ECO:0000256" key="9">
    <source>
        <dbReference type="ARBA" id="ARBA00050025"/>
    </source>
</evidence>
<dbReference type="GO" id="GO:0008519">
    <property type="term" value="F:ammonium channel activity"/>
    <property type="evidence" value="ECO:0007669"/>
    <property type="project" value="InterPro"/>
</dbReference>
<evidence type="ECO:0000256" key="2">
    <source>
        <dbReference type="ARBA" id="ARBA00005887"/>
    </source>
</evidence>
<dbReference type="EMBL" id="CP048877">
    <property type="protein sequence ID" value="QIJ72517.1"/>
    <property type="molecule type" value="Genomic_DNA"/>
</dbReference>
<feature type="transmembrane region" description="Helical" evidence="10">
    <location>
        <begin position="159"/>
        <end position="181"/>
    </location>
</feature>
<evidence type="ECO:0000313" key="11">
    <source>
        <dbReference type="EMBL" id="QIJ72517.1"/>
    </source>
</evidence>
<keyword evidence="7 10" id="KW-0472">Membrane</keyword>
<keyword evidence="4" id="KW-1003">Cell membrane</keyword>
<keyword evidence="6 10" id="KW-1133">Transmembrane helix</keyword>
<gene>
    <name evidence="11" type="ORF">G4V39_09640</name>
</gene>
<dbReference type="NCBIfam" id="TIGR00836">
    <property type="entry name" value="amt"/>
    <property type="match status" value="1"/>
</dbReference>
<evidence type="ECO:0000313" key="12">
    <source>
        <dbReference type="Proteomes" id="UP000502179"/>
    </source>
</evidence>
<feature type="transmembrane region" description="Helical" evidence="10">
    <location>
        <begin position="193"/>
        <end position="212"/>
    </location>
</feature>
<evidence type="ECO:0000256" key="10">
    <source>
        <dbReference type="RuleBase" id="RU362002"/>
    </source>
</evidence>
<sequence>MNAADTTFMMIASALVMLMTPGLALFYGGLVRNKNVLATIMQSFICLGLITLLWFIYGYSLSFGPDRGGIIGGLDYLFFRGVGLDPGPYSDSIPHLLFAAFQLMFAIITPALITGAFAERMKFSAFLVFTALWATVIYFPLCHWVWGGGWIGKLGALDFAGGTVIHISSGASALAAALVIGRRHGFGREAFHPHNLPLTVLGAGLLWFGWFGFNAGSALAADKIAVLAFMTTQIATGVAVLAWIFMEWMVQGKPTTLGASSGAIAGLVAITPAAGFVSPTSAVFIGLGAGIICYFAVLAKGKFGYDDALDVVGIHGVGGLFGALATGIFASVAWNPGGANGLLYGGAKQFLIQAIGAGAAVVYAFVGSLVLLKIVDSLVGLRVSKEEELQGLDLSQHSETGYSL</sequence>
<dbReference type="RefSeq" id="WP_166032734.1">
    <property type="nucleotide sequence ID" value="NZ_CP048877.1"/>
</dbReference>
<accession>A0A6G7PY58</accession>
<dbReference type="KEGG" id="tav:G4V39_09640"/>
<proteinExistence type="inferred from homology"/>
<dbReference type="GO" id="GO:0005886">
    <property type="term" value="C:plasma membrane"/>
    <property type="evidence" value="ECO:0007669"/>
    <property type="project" value="UniProtKB-SubCell"/>
</dbReference>
<feature type="transmembrane region" description="Helical" evidence="10">
    <location>
        <begin position="36"/>
        <end position="57"/>
    </location>
</feature>
<evidence type="ECO:0000256" key="4">
    <source>
        <dbReference type="ARBA" id="ARBA00022475"/>
    </source>
</evidence>